<organism evidence="1">
    <name type="scientific">uncultured Solirubrobacteraceae bacterium</name>
    <dbReference type="NCBI Taxonomy" id="1162706"/>
    <lineage>
        <taxon>Bacteria</taxon>
        <taxon>Bacillati</taxon>
        <taxon>Actinomycetota</taxon>
        <taxon>Thermoleophilia</taxon>
        <taxon>Solirubrobacterales</taxon>
        <taxon>Solirubrobacteraceae</taxon>
        <taxon>environmental samples</taxon>
    </lineage>
</organism>
<reference evidence="1" key="1">
    <citation type="submission" date="2020-02" db="EMBL/GenBank/DDBJ databases">
        <authorList>
            <person name="Meier V. D."/>
        </authorList>
    </citation>
    <scope>NUCLEOTIDE SEQUENCE</scope>
    <source>
        <strain evidence="1">AVDCRST_MAG30</strain>
    </source>
</reference>
<dbReference type="AlphaFoldDB" id="A0A6J4U115"/>
<accession>A0A6J4U115</accession>
<sequence length="23" mass="2219">MPRAILAALLLVLAAPAIASAAT</sequence>
<name>A0A6J4U115_9ACTN</name>
<dbReference type="EMBL" id="CADCVS010000573">
    <property type="protein sequence ID" value="CAA9537436.1"/>
    <property type="molecule type" value="Genomic_DNA"/>
</dbReference>
<gene>
    <name evidence="1" type="ORF">AVDCRST_MAG30-4379</name>
</gene>
<feature type="non-terminal residue" evidence="1">
    <location>
        <position position="23"/>
    </location>
</feature>
<proteinExistence type="predicted"/>
<protein>
    <submittedName>
        <fullName evidence="1">Uncharacterized protein</fullName>
    </submittedName>
</protein>
<evidence type="ECO:0000313" key="1">
    <source>
        <dbReference type="EMBL" id="CAA9537436.1"/>
    </source>
</evidence>